<keyword evidence="1" id="KW-0812">Transmembrane</keyword>
<evidence type="ECO:0000313" key="5">
    <source>
        <dbReference type="Proteomes" id="UP000001940"/>
    </source>
</evidence>
<dbReference type="CTD" id="177459"/>
<name>Q9GZG9_CAEEL</name>
<keyword evidence="7" id="KW-1267">Proteomics identification</keyword>
<dbReference type="Bgee" id="WBGene00020688">
    <property type="expression patterns" value="Expressed in embryo and 3 other cell types or tissues"/>
</dbReference>
<evidence type="ECO:0000313" key="4">
    <source>
        <dbReference type="EMBL" id="CCD62027.1"/>
    </source>
</evidence>
<dbReference type="WormBase" id="T22D1.11">
    <property type="protein sequence ID" value="CE17255"/>
    <property type="gene ID" value="WBGene00020688"/>
    <property type="gene designation" value="cest-6"/>
</dbReference>
<dbReference type="InParanoid" id="Q9GZG9"/>
<dbReference type="PhylomeDB" id="Q9GZG9"/>
<gene>
    <name evidence="4 6" type="primary">cest-6</name>
    <name evidence="4" type="ORF">CELE_T22D1.11</name>
    <name evidence="6" type="ORF">T22D1.11</name>
</gene>
<evidence type="ECO:0000259" key="3">
    <source>
        <dbReference type="Pfam" id="PF00135"/>
    </source>
</evidence>
<feature type="domain" description="Carboxylesterase type B" evidence="3">
    <location>
        <begin position="24"/>
        <end position="356"/>
    </location>
</feature>
<proteinExistence type="evidence at protein level"/>
<evidence type="ECO:0007829" key="7">
    <source>
        <dbReference type="PeptideAtlas" id="Q9GZG9"/>
    </source>
</evidence>
<dbReference type="PIR" id="T32713">
    <property type="entry name" value="T32713"/>
</dbReference>
<evidence type="ECO:0000256" key="1">
    <source>
        <dbReference type="SAM" id="Phobius"/>
    </source>
</evidence>
<accession>Q9GZG9</accession>
<dbReference type="InterPro" id="IPR002018">
    <property type="entry name" value="CarbesteraseB"/>
</dbReference>
<dbReference type="ESTHER" id="caeel-t22d1.11">
    <property type="family name" value="Carb_B_Nematoda"/>
</dbReference>
<dbReference type="SMR" id="Q9GZG9"/>
<feature type="signal peptide" evidence="2">
    <location>
        <begin position="1"/>
        <end position="23"/>
    </location>
</feature>
<dbReference type="HOGENOM" id="CLU_458737_0_0_1"/>
<dbReference type="PANTHER" id="PTHR45580">
    <property type="entry name" value="PROTEIN CBG05369"/>
    <property type="match status" value="1"/>
</dbReference>
<dbReference type="EMBL" id="BX284604">
    <property type="protein sequence ID" value="CCD62027.1"/>
    <property type="molecule type" value="Genomic_DNA"/>
</dbReference>
<keyword evidence="2" id="KW-0732">Signal</keyword>
<sequence>MGNFDMLIFVLLIVYSAYKSCEAGVITTSLGSINGNQIGSYQTFKKIPFAKPPIGKLRFQKPMAAEKWEGILNATEYGPACMSNSSTSKSPQKWIDEDCLHINIFTTDTCLSSKNCSVVFYVHGGELVYDSAVMFEDKYLFDTFSSRDVILVIPAFRLGLFSHFVVEDQNVAPNNLALYDILLALEFVKSEIHNFGGSSDRVTAFGHSYGGHVVSVMAFSTEINTDLSYFQRVICMSSVNVWDSLEFEIEKTMRFIQYANCSVPQDLKSRMTSFEQDSYMMECLQDIDSMELLRIQRSLEDEGHPIYSGLVLREPLIQNVLVQDFYEKPKNIPTLTGCTYKELDKFHAYHNIVETLGYENYKECDDKYRDDRKYGRFDLNKHADETFGILAQTKLKVDKQLDKGIPTYFYEYSYPKHPSHTDDLSYIMGVHAFEKDENEIHLAKSYQEMFMNFVKFGEPGGGFEMSTFENSSYFNFYWNETTGEKSSMKTNFEKEIIKYWLKDMFEYDQNITAAKQLKVAITRSAKFNVSEDQLPYLYISMLIIALIFLTGCLVGKICCVQPRDRHLYIQLDGLDHDCYTVKN</sequence>
<dbReference type="OrthoDB" id="5858821at2759"/>
<dbReference type="GeneID" id="177459"/>
<dbReference type="AlphaFoldDB" id="Q9GZG9"/>
<evidence type="ECO:0000256" key="2">
    <source>
        <dbReference type="SAM" id="SignalP"/>
    </source>
</evidence>
<organism evidence="4 5">
    <name type="scientific">Caenorhabditis elegans</name>
    <dbReference type="NCBI Taxonomy" id="6239"/>
    <lineage>
        <taxon>Eukaryota</taxon>
        <taxon>Metazoa</taxon>
        <taxon>Ecdysozoa</taxon>
        <taxon>Nematoda</taxon>
        <taxon>Chromadorea</taxon>
        <taxon>Rhabditida</taxon>
        <taxon>Rhabditina</taxon>
        <taxon>Rhabditomorpha</taxon>
        <taxon>Rhabditoidea</taxon>
        <taxon>Rhabditidae</taxon>
        <taxon>Peloderinae</taxon>
        <taxon>Caenorhabditis</taxon>
    </lineage>
</organism>
<protein>
    <submittedName>
        <fullName evidence="4">Carboxylesterase type B domain-containing protein</fullName>
    </submittedName>
</protein>
<feature type="domain" description="Carboxylesterase type B" evidence="3">
    <location>
        <begin position="397"/>
        <end position="491"/>
    </location>
</feature>
<dbReference type="UCSC" id="T22D1.11">
    <property type="organism name" value="c. elegans"/>
</dbReference>
<dbReference type="FunCoup" id="Q9GZG9">
    <property type="interactions" value="2"/>
</dbReference>
<dbReference type="Pfam" id="PF00135">
    <property type="entry name" value="COesterase"/>
    <property type="match status" value="2"/>
</dbReference>
<dbReference type="STRING" id="6239.T22D1.11.1"/>
<dbReference type="OMA" id="NYEECDE"/>
<dbReference type="Gene3D" id="3.40.50.1820">
    <property type="entry name" value="alpha/beta hydrolase"/>
    <property type="match status" value="1"/>
</dbReference>
<reference evidence="4 5" key="1">
    <citation type="journal article" date="1998" name="Science">
        <title>Genome sequence of the nematode C. elegans: a platform for investigating biology.</title>
        <authorList>
            <consortium name="The C. elegans sequencing consortium"/>
            <person name="Sulson J.E."/>
            <person name="Waterston R."/>
        </authorList>
    </citation>
    <scope>NUCLEOTIDE SEQUENCE [LARGE SCALE GENOMIC DNA]</scope>
    <source>
        <strain evidence="4 5">Bristol N2</strain>
    </source>
</reference>
<keyword evidence="5" id="KW-1185">Reference proteome</keyword>
<dbReference type="eggNOG" id="KOG1516">
    <property type="taxonomic scope" value="Eukaryota"/>
</dbReference>
<keyword evidence="1" id="KW-0472">Membrane</keyword>
<dbReference type="SUPFAM" id="SSF53474">
    <property type="entry name" value="alpha/beta-Hydrolases"/>
    <property type="match status" value="1"/>
</dbReference>
<dbReference type="PANTHER" id="PTHR45580:SF8">
    <property type="entry name" value="CARBOXYLESTERASE TYPE B DOMAIN-CONTAINING PROTEIN"/>
    <property type="match status" value="1"/>
</dbReference>
<dbReference type="InterPro" id="IPR029058">
    <property type="entry name" value="AB_hydrolase_fold"/>
</dbReference>
<dbReference type="KEGG" id="cel:CELE_T22D1.11"/>
<evidence type="ECO:0000313" key="6">
    <source>
        <dbReference type="WormBase" id="T22D1.11"/>
    </source>
</evidence>
<dbReference type="RefSeq" id="NP_501070.1">
    <property type="nucleotide sequence ID" value="NM_068669.2"/>
</dbReference>
<dbReference type="PaxDb" id="6239-T22D1.11"/>
<feature type="transmembrane region" description="Helical" evidence="1">
    <location>
        <begin position="536"/>
        <end position="559"/>
    </location>
</feature>
<keyword evidence="1" id="KW-1133">Transmembrane helix</keyword>
<dbReference type="Proteomes" id="UP000001940">
    <property type="component" value="Chromosome IV"/>
</dbReference>
<dbReference type="PeptideAtlas" id="Q9GZG9"/>
<feature type="chain" id="PRO_5004330761" evidence="2">
    <location>
        <begin position="24"/>
        <end position="583"/>
    </location>
</feature>
<dbReference type="AGR" id="WB:WBGene00020688"/>